<keyword evidence="5" id="KW-0131">Cell cycle</keyword>
<proteinExistence type="predicted"/>
<dbReference type="GO" id="GO:0090529">
    <property type="term" value="P:cell septum assembly"/>
    <property type="evidence" value="ECO:0007669"/>
    <property type="project" value="InterPro"/>
</dbReference>
<evidence type="ECO:0000313" key="7">
    <source>
        <dbReference type="EMBL" id="TGN20853.1"/>
    </source>
</evidence>
<keyword evidence="8" id="KW-1185">Reference proteome</keyword>
<dbReference type="AlphaFoldDB" id="A0A4R9M280"/>
<evidence type="ECO:0000256" key="6">
    <source>
        <dbReference type="SAM" id="Phobius"/>
    </source>
</evidence>
<keyword evidence="1" id="KW-1003">Cell membrane</keyword>
<gene>
    <name evidence="7" type="ORF">EHS15_01285</name>
</gene>
<dbReference type="Proteomes" id="UP000298058">
    <property type="component" value="Unassembled WGS sequence"/>
</dbReference>
<evidence type="ECO:0000256" key="5">
    <source>
        <dbReference type="ARBA" id="ARBA00023306"/>
    </source>
</evidence>
<comment type="caution">
    <text evidence="7">The sequence shown here is derived from an EMBL/GenBank/DDBJ whole genome shotgun (WGS) entry which is preliminary data.</text>
</comment>
<keyword evidence="6" id="KW-0472">Membrane</keyword>
<dbReference type="EMBL" id="RQHW01000003">
    <property type="protein sequence ID" value="TGN20853.1"/>
    <property type="molecule type" value="Genomic_DNA"/>
</dbReference>
<sequence>MVDISPENTEKRPNRRYIVPAALFVSGLIALVLIFHWAKTPKPVQKLVFEGLVVLKPADLMQFLDVNPEQFDPEKLEWKDWEKKLITHTRIRKVRVSRDREGFLVITLQEKVAEFVVHVGDMLYEIDEKRDIISQNQVLADNLIVISGNFPVSSHQILGTQIEDVTKEMRQTVSAYPALKTRISEVSLEQDGDIVVYLKSPFRAKVFLGDKLDLFRMRKLYASLAYLETENISASIIDLRGEDAVYH</sequence>
<dbReference type="InterPro" id="IPR026579">
    <property type="entry name" value="FtsQ"/>
</dbReference>
<evidence type="ECO:0000256" key="4">
    <source>
        <dbReference type="ARBA" id="ARBA00022989"/>
    </source>
</evidence>
<keyword evidence="4 6" id="KW-1133">Transmembrane helix</keyword>
<protein>
    <submittedName>
        <fullName evidence="7">Cell division protein</fullName>
    </submittedName>
</protein>
<reference evidence="7" key="1">
    <citation type="journal article" date="2019" name="PLoS Negl. Trop. Dis.">
        <title>Revisiting the worldwide diversity of Leptospira species in the environment.</title>
        <authorList>
            <person name="Vincent A.T."/>
            <person name="Schiettekatte O."/>
            <person name="Bourhy P."/>
            <person name="Veyrier F.J."/>
            <person name="Picardeau M."/>
        </authorList>
    </citation>
    <scope>NUCLEOTIDE SEQUENCE [LARGE SCALE GENOMIC DNA]</scope>
    <source>
        <strain evidence="7">201300427</strain>
    </source>
</reference>
<name>A0A4R9M280_9LEPT</name>
<keyword evidence="2 7" id="KW-0132">Cell division</keyword>
<evidence type="ECO:0000256" key="1">
    <source>
        <dbReference type="ARBA" id="ARBA00022475"/>
    </source>
</evidence>
<dbReference type="OrthoDB" id="321755at2"/>
<evidence type="ECO:0000256" key="2">
    <source>
        <dbReference type="ARBA" id="ARBA00022618"/>
    </source>
</evidence>
<evidence type="ECO:0000313" key="8">
    <source>
        <dbReference type="Proteomes" id="UP000298058"/>
    </source>
</evidence>
<evidence type="ECO:0000256" key="3">
    <source>
        <dbReference type="ARBA" id="ARBA00022692"/>
    </source>
</evidence>
<feature type="transmembrane region" description="Helical" evidence="6">
    <location>
        <begin position="17"/>
        <end position="38"/>
    </location>
</feature>
<organism evidence="7 8">
    <name type="scientific">Leptospira idonii</name>
    <dbReference type="NCBI Taxonomy" id="1193500"/>
    <lineage>
        <taxon>Bacteria</taxon>
        <taxon>Pseudomonadati</taxon>
        <taxon>Spirochaetota</taxon>
        <taxon>Spirochaetia</taxon>
        <taxon>Leptospirales</taxon>
        <taxon>Leptospiraceae</taxon>
        <taxon>Leptospira</taxon>
    </lineage>
</organism>
<accession>A0A4R9M280</accession>
<keyword evidence="3 6" id="KW-0812">Transmembrane</keyword>
<dbReference type="PANTHER" id="PTHR35851">
    <property type="entry name" value="CELL DIVISION PROTEIN FTSQ"/>
    <property type="match status" value="1"/>
</dbReference>
<dbReference type="PANTHER" id="PTHR35851:SF1">
    <property type="entry name" value="CELL DIVISION PROTEIN FTSQ"/>
    <property type="match status" value="1"/>
</dbReference>